<evidence type="ECO:0000313" key="4">
    <source>
        <dbReference type="Proteomes" id="UP000272025"/>
    </source>
</evidence>
<feature type="domain" description="Heterokaryon incompatibility" evidence="2">
    <location>
        <begin position="269"/>
        <end position="369"/>
    </location>
</feature>
<feature type="region of interest" description="Disordered" evidence="1">
    <location>
        <begin position="503"/>
        <end position="537"/>
    </location>
</feature>
<reference evidence="3 4" key="1">
    <citation type="journal article" date="2018" name="Mol. Ecol.">
        <title>The obligate alkalophilic soda-lake fungus Sodiomyces alkalinus has shifted to a protein diet.</title>
        <authorList>
            <person name="Grum-Grzhimaylo A.A."/>
            <person name="Falkoski D.L."/>
            <person name="van den Heuvel J."/>
            <person name="Valero-Jimenez C.A."/>
            <person name="Min B."/>
            <person name="Choi I.G."/>
            <person name="Lipzen A."/>
            <person name="Daum C.G."/>
            <person name="Aanen D.K."/>
            <person name="Tsang A."/>
            <person name="Henrissat B."/>
            <person name="Bilanenko E.N."/>
            <person name="de Vries R.P."/>
            <person name="van Kan J.A.L."/>
            <person name="Grigoriev I.V."/>
            <person name="Debets A.J.M."/>
        </authorList>
    </citation>
    <scope>NUCLEOTIDE SEQUENCE [LARGE SCALE GENOMIC DNA]</scope>
    <source>
        <strain evidence="3 4">F11</strain>
    </source>
</reference>
<dbReference type="STRING" id="1314773.A0A3N2PTF4"/>
<dbReference type="AlphaFoldDB" id="A0A3N2PTF4"/>
<feature type="region of interest" description="Disordered" evidence="1">
    <location>
        <begin position="766"/>
        <end position="798"/>
    </location>
</feature>
<accession>A0A3N2PTF4</accession>
<dbReference type="Proteomes" id="UP000272025">
    <property type="component" value="Unassembled WGS sequence"/>
</dbReference>
<dbReference type="OrthoDB" id="4851184at2759"/>
<dbReference type="InterPro" id="IPR010730">
    <property type="entry name" value="HET"/>
</dbReference>
<feature type="compositionally biased region" description="Low complexity" evidence="1">
    <location>
        <begin position="374"/>
        <end position="388"/>
    </location>
</feature>
<organism evidence="3 4">
    <name type="scientific">Sodiomyces alkalinus (strain CBS 110278 / VKM F-3762 / F11)</name>
    <name type="common">Alkaliphilic filamentous fungus</name>
    <dbReference type="NCBI Taxonomy" id="1314773"/>
    <lineage>
        <taxon>Eukaryota</taxon>
        <taxon>Fungi</taxon>
        <taxon>Dikarya</taxon>
        <taxon>Ascomycota</taxon>
        <taxon>Pezizomycotina</taxon>
        <taxon>Sordariomycetes</taxon>
        <taxon>Hypocreomycetidae</taxon>
        <taxon>Glomerellales</taxon>
        <taxon>Plectosphaerellaceae</taxon>
        <taxon>Sodiomyces</taxon>
    </lineage>
</organism>
<protein>
    <submittedName>
        <fullName evidence="3">HET-domain-containing protein</fullName>
    </submittedName>
</protein>
<evidence type="ECO:0000256" key="1">
    <source>
        <dbReference type="SAM" id="MobiDB-lite"/>
    </source>
</evidence>
<dbReference type="RefSeq" id="XP_028465574.1">
    <property type="nucleotide sequence ID" value="XM_028612000.1"/>
</dbReference>
<evidence type="ECO:0000313" key="3">
    <source>
        <dbReference type="EMBL" id="ROT37768.1"/>
    </source>
</evidence>
<feature type="region of interest" description="Disordered" evidence="1">
    <location>
        <begin position="365"/>
        <end position="395"/>
    </location>
</feature>
<dbReference type="EMBL" id="ML119056">
    <property type="protein sequence ID" value="ROT37768.1"/>
    <property type="molecule type" value="Genomic_DNA"/>
</dbReference>
<dbReference type="PANTHER" id="PTHR33112">
    <property type="entry name" value="DOMAIN PROTEIN, PUTATIVE-RELATED"/>
    <property type="match status" value="1"/>
</dbReference>
<dbReference type="PANTHER" id="PTHR33112:SF12">
    <property type="entry name" value="HETEROKARYON INCOMPATIBILITY DOMAIN-CONTAINING PROTEIN"/>
    <property type="match status" value="1"/>
</dbReference>
<dbReference type="GeneID" id="39580478"/>
<evidence type="ECO:0000259" key="2">
    <source>
        <dbReference type="Pfam" id="PF06985"/>
    </source>
</evidence>
<gene>
    <name evidence="3" type="ORF">SODALDRAFT_333521</name>
</gene>
<dbReference type="Pfam" id="PF06985">
    <property type="entry name" value="HET"/>
    <property type="match status" value="1"/>
</dbReference>
<keyword evidence="4" id="KW-1185">Reference proteome</keyword>
<proteinExistence type="predicted"/>
<name>A0A3N2PTF4_SODAK</name>
<sequence>MTFRGFSSNRGATGRQQTQHAFNFNQPLSSVSTLTADGLCRDCAALDLETAFARGHELYEDARRGFNTRRLASCRSANGTIYLRDFYFVTSLGRRLAENRGCKLCDFFKHHVDDPGHHGKTFKALVVCSSEASLFRAPRRNARGRLEKRRDWDEMEYNVFLTVVPEVDGIPRTGVPLRWLETEVPRKGAIYRATEEVADEDGKRLVLPGVLGPKADFVKFGYWRYNCEESHGPLCTPRKPPNQTVTGFKVINCSKRPFSVERVSWREKYVALSYVWGDYPDTDRWPQTIRDAVAFTIYMREKYLWVDKLCIDQSNAEEKKYMCSKMDAIYEGAEFTIVNAAGDARTGLPGVTKVPRTPQHKVELNASSARVNLSGRGPTTSTSSSRPGNSDDVYRDLLNVPGAEYDAETQGHSLWLDNYRHGLNNNMELPLDEMLSLAQGPDRAAKYGIPAEHVDFYEDSAEHFGLPFDEFMETQKELARRIGITLPELVPYLQRDLARKAGIPDSEPLRMPTAADDTVVSHNRPKKPLPPGKTPGKITLVSTMQDPRVTIRKSRWATRGWTYQEGVLSRRCLVVTPEQVYWECRGMAVHESIKLPLPTLHTPVWPMGVWCFADYMLSGVFRGDMHRTPELQYGFQGKEGDDDDGAAATDAGGRVKSLDGHIRAYTARELKWESDSLNAFLGISNRYSSETDRGLSLILGIPVWTGAFADGRPGLQHSFAMSVSVWFHVGEPTEPGSELYYATCPRRADFPSWSWIGWAGRVDFNGDNTDNSPRNKEENNNPTCTSRADNDGYDDEEDERNMADDAHIDFFKAMTSSDWARSVDRLYSASMVLHTEDGAYSTLLSGSVSLRDFPIDADKKWLLTIKKPFVLGHLRTVPSRNRWEWGRLMEKEVEVRMSVPCSERELKEGHASGEMLSVLLFAGTVPFVWDVKARFLVLRRVGANSDSGAKGEERWERLGRLVLTMEEWMMGEYTDAQAMVKDLPVRDYGRDLTLV</sequence>